<feature type="domain" description="UBA" evidence="2">
    <location>
        <begin position="386"/>
        <end position="428"/>
    </location>
</feature>
<dbReference type="SUPFAM" id="SSF46934">
    <property type="entry name" value="UBA-like"/>
    <property type="match status" value="1"/>
</dbReference>
<protein>
    <recommendedName>
        <fullName evidence="5">UBA domain-containing protein</fullName>
    </recommendedName>
</protein>
<accession>A0A7S0J3J3</accession>
<dbReference type="InterPro" id="IPR038499">
    <property type="entry name" value="BRO1_sf"/>
</dbReference>
<sequence>MLAFNMKATDKMDVKPLTKEIDACVWRGGESFIAELGSWRERVRLSSFAKHGAEECKSNLLHYYKVVTHAAFHFRATTLTKTTILFRWHDTFNTGLSAAYADWQYERACILFNVAAALSFLATSQDRGDPQGLKSACHYFQQAAGTIATAREICKSSPWIDRTPDMSSEFLEALEALLLAQGQKCFFEKASSDGIKDAIIAKIAAECAALYEEAALRLSSSQLRNHIAQEWLDVVEWNRKAFDGYQHYFAAAVHKENHEYGEQVARLTHATNRCGEAVLLCSKADKALQEQFRRAHALAKEAHARAKKDNDLVYTERVPPVETLPKLERKAMVRAVRLAELDVPEPEPEAPPPAAAGPPPSVPPSVAPPPKPPPQEPEMSGPPPPSFEELEVTGLSELVGMGFTAAAATDALKRADGDVQRAAELLLG</sequence>
<evidence type="ECO:0000259" key="2">
    <source>
        <dbReference type="PROSITE" id="PS50030"/>
    </source>
</evidence>
<dbReference type="PROSITE" id="PS50030">
    <property type="entry name" value="UBA"/>
    <property type="match status" value="1"/>
</dbReference>
<dbReference type="SMART" id="SM00165">
    <property type="entry name" value="UBA"/>
    <property type="match status" value="1"/>
</dbReference>
<dbReference type="Gene3D" id="1.25.40.280">
    <property type="entry name" value="alix/aip1 like domains"/>
    <property type="match status" value="1"/>
</dbReference>
<dbReference type="SMART" id="SM01041">
    <property type="entry name" value="BRO1"/>
    <property type="match status" value="1"/>
</dbReference>
<feature type="region of interest" description="Disordered" evidence="1">
    <location>
        <begin position="343"/>
        <end position="389"/>
    </location>
</feature>
<dbReference type="InterPro" id="IPR004328">
    <property type="entry name" value="BRO1_dom"/>
</dbReference>
<evidence type="ECO:0000313" key="4">
    <source>
        <dbReference type="EMBL" id="CAD8539871.1"/>
    </source>
</evidence>
<dbReference type="PANTHER" id="PTHR23030">
    <property type="entry name" value="PCD6 INTERACTING PROTEIN-RELATED"/>
    <property type="match status" value="1"/>
</dbReference>
<organism evidence="4">
    <name type="scientific">Calcidiscus leptoporus</name>
    <dbReference type="NCBI Taxonomy" id="127549"/>
    <lineage>
        <taxon>Eukaryota</taxon>
        <taxon>Haptista</taxon>
        <taxon>Haptophyta</taxon>
        <taxon>Prymnesiophyceae</taxon>
        <taxon>Coccolithales</taxon>
        <taxon>Calcidiscaceae</taxon>
        <taxon>Calcidiscus</taxon>
    </lineage>
</organism>
<feature type="compositionally biased region" description="Pro residues" evidence="1">
    <location>
        <begin position="349"/>
        <end position="386"/>
    </location>
</feature>
<dbReference type="Pfam" id="PF00627">
    <property type="entry name" value="UBA"/>
    <property type="match status" value="1"/>
</dbReference>
<dbReference type="PANTHER" id="PTHR23030:SF30">
    <property type="entry name" value="TYROSINE-PROTEIN PHOSPHATASE NON-RECEPTOR TYPE 23"/>
    <property type="match status" value="1"/>
</dbReference>
<dbReference type="PROSITE" id="PS51180">
    <property type="entry name" value="BRO1"/>
    <property type="match status" value="1"/>
</dbReference>
<dbReference type="GO" id="GO:0043328">
    <property type="term" value="P:protein transport to vacuole involved in ubiquitin-dependent protein catabolic process via the multivesicular body sorting pathway"/>
    <property type="evidence" value="ECO:0007669"/>
    <property type="project" value="TreeGrafter"/>
</dbReference>
<dbReference type="Gene3D" id="1.10.8.10">
    <property type="entry name" value="DNA helicase RuvA subunit, C-terminal domain"/>
    <property type="match status" value="1"/>
</dbReference>
<dbReference type="Pfam" id="PF03097">
    <property type="entry name" value="BRO1"/>
    <property type="match status" value="1"/>
</dbReference>
<evidence type="ECO:0000259" key="3">
    <source>
        <dbReference type="PROSITE" id="PS51180"/>
    </source>
</evidence>
<dbReference type="GO" id="GO:0005768">
    <property type="term" value="C:endosome"/>
    <property type="evidence" value="ECO:0007669"/>
    <property type="project" value="TreeGrafter"/>
</dbReference>
<proteinExistence type="predicted"/>
<evidence type="ECO:0008006" key="5">
    <source>
        <dbReference type="Google" id="ProtNLM"/>
    </source>
</evidence>
<dbReference type="InterPro" id="IPR015940">
    <property type="entry name" value="UBA"/>
</dbReference>
<name>A0A7S0J3J3_9EUKA</name>
<evidence type="ECO:0000256" key="1">
    <source>
        <dbReference type="SAM" id="MobiDB-lite"/>
    </source>
</evidence>
<feature type="domain" description="BRO1" evidence="3">
    <location>
        <begin position="1"/>
        <end position="401"/>
    </location>
</feature>
<dbReference type="CDD" id="cd14270">
    <property type="entry name" value="UBA"/>
    <property type="match status" value="1"/>
</dbReference>
<gene>
    <name evidence="4" type="ORF">CLEP1334_LOCUS15154</name>
</gene>
<dbReference type="EMBL" id="HBER01030195">
    <property type="protein sequence ID" value="CAD8539871.1"/>
    <property type="molecule type" value="Transcribed_RNA"/>
</dbReference>
<dbReference type="AlphaFoldDB" id="A0A7S0J3J3"/>
<reference evidence="4" key="1">
    <citation type="submission" date="2021-01" db="EMBL/GenBank/DDBJ databases">
        <authorList>
            <person name="Corre E."/>
            <person name="Pelletier E."/>
            <person name="Niang G."/>
            <person name="Scheremetjew M."/>
            <person name="Finn R."/>
            <person name="Kale V."/>
            <person name="Holt S."/>
            <person name="Cochrane G."/>
            <person name="Meng A."/>
            <person name="Brown T."/>
            <person name="Cohen L."/>
        </authorList>
    </citation>
    <scope>NUCLEOTIDE SEQUENCE</scope>
    <source>
        <strain evidence="4">RCC1130</strain>
    </source>
</reference>
<dbReference type="InterPro" id="IPR009060">
    <property type="entry name" value="UBA-like_sf"/>
</dbReference>